<dbReference type="PROSITE" id="PS50932">
    <property type="entry name" value="HTH_LACI_2"/>
    <property type="match status" value="1"/>
</dbReference>
<name>A0A9X1VV54_9BURK</name>
<dbReference type="Proteomes" id="UP001139447">
    <property type="component" value="Unassembled WGS sequence"/>
</dbReference>
<keyword evidence="1" id="KW-0805">Transcription regulation</keyword>
<dbReference type="Pfam" id="PF13377">
    <property type="entry name" value="Peripla_BP_3"/>
    <property type="match status" value="1"/>
</dbReference>
<dbReference type="CDD" id="cd06267">
    <property type="entry name" value="PBP1_LacI_sugar_binding-like"/>
    <property type="match status" value="1"/>
</dbReference>
<evidence type="ECO:0000313" key="6">
    <source>
        <dbReference type="Proteomes" id="UP001139447"/>
    </source>
</evidence>
<evidence type="ECO:0000313" key="5">
    <source>
        <dbReference type="EMBL" id="MCJ0764411.1"/>
    </source>
</evidence>
<keyword evidence="3" id="KW-0804">Transcription</keyword>
<evidence type="ECO:0000256" key="1">
    <source>
        <dbReference type="ARBA" id="ARBA00023015"/>
    </source>
</evidence>
<feature type="domain" description="HTH lacI-type" evidence="4">
    <location>
        <begin position="16"/>
        <end position="72"/>
    </location>
</feature>
<evidence type="ECO:0000256" key="3">
    <source>
        <dbReference type="ARBA" id="ARBA00023163"/>
    </source>
</evidence>
<dbReference type="GO" id="GO:0003700">
    <property type="term" value="F:DNA-binding transcription factor activity"/>
    <property type="evidence" value="ECO:0007669"/>
    <property type="project" value="TreeGrafter"/>
</dbReference>
<dbReference type="InterPro" id="IPR010982">
    <property type="entry name" value="Lambda_DNA-bd_dom_sf"/>
</dbReference>
<dbReference type="EMBL" id="JALGBI010000001">
    <property type="protein sequence ID" value="MCJ0764411.1"/>
    <property type="molecule type" value="Genomic_DNA"/>
</dbReference>
<dbReference type="Gene3D" id="1.10.260.40">
    <property type="entry name" value="lambda repressor-like DNA-binding domains"/>
    <property type="match status" value="1"/>
</dbReference>
<gene>
    <name evidence="5" type="ORF">MMF98_14430</name>
</gene>
<accession>A0A9X1VV54</accession>
<evidence type="ECO:0000259" key="4">
    <source>
        <dbReference type="PROSITE" id="PS50932"/>
    </source>
</evidence>
<dbReference type="SMART" id="SM00354">
    <property type="entry name" value="HTH_LACI"/>
    <property type="match status" value="1"/>
</dbReference>
<dbReference type="AlphaFoldDB" id="A0A9X1VV54"/>
<keyword evidence="2" id="KW-0238">DNA-binding</keyword>
<dbReference type="CDD" id="cd01392">
    <property type="entry name" value="HTH_LacI"/>
    <property type="match status" value="1"/>
</dbReference>
<dbReference type="SUPFAM" id="SSF47413">
    <property type="entry name" value="lambda repressor-like DNA-binding domains"/>
    <property type="match status" value="1"/>
</dbReference>
<dbReference type="SUPFAM" id="SSF53822">
    <property type="entry name" value="Periplasmic binding protein-like I"/>
    <property type="match status" value="1"/>
</dbReference>
<keyword evidence="6" id="KW-1185">Reference proteome</keyword>
<dbReference type="InterPro" id="IPR028082">
    <property type="entry name" value="Peripla_BP_I"/>
</dbReference>
<dbReference type="PANTHER" id="PTHR30146">
    <property type="entry name" value="LACI-RELATED TRANSCRIPTIONAL REPRESSOR"/>
    <property type="match status" value="1"/>
</dbReference>
<evidence type="ECO:0000256" key="2">
    <source>
        <dbReference type="ARBA" id="ARBA00023125"/>
    </source>
</evidence>
<sequence length="352" mass="37208">MASSSRTGPAAVSAPVTIRDVAQAAGVHVSTVSRALDPRRRSLISAEVLAQVEAAARKLGYRPNRAASALRTGRTHTIGVLLPDITNAVFPPILEGIEASAASRHYFMLMAHAADNGTARAIVERMLAQRVDGLVMATATRDDPLIDFVTAAGIPAVLVNRADDSGRLGAVVSDDRLAMKLAVDHLAQLGHVRIAHLAGPQNLPTGVGRRQGFEQALRDRGIKPSPIIECTAYSRDAGRLAMQQLLARPKRPQAVVCCNDLVALGAYDAMLAAGLQVPHDLSITGHNDMPLVDLVSPPLTTVRLPHRELGWRAAEMLFESIAGEAGSASTVVLRPELVVRASTAAPRVLAGH</sequence>
<dbReference type="InterPro" id="IPR046335">
    <property type="entry name" value="LacI/GalR-like_sensor"/>
</dbReference>
<proteinExistence type="predicted"/>
<reference evidence="5" key="1">
    <citation type="submission" date="2022-03" db="EMBL/GenBank/DDBJ databases">
        <authorList>
            <person name="Woo C.Y."/>
        </authorList>
    </citation>
    <scope>NUCLEOTIDE SEQUENCE</scope>
    <source>
        <strain evidence="5">CYS-02</strain>
    </source>
</reference>
<dbReference type="Pfam" id="PF00356">
    <property type="entry name" value="LacI"/>
    <property type="match status" value="1"/>
</dbReference>
<organism evidence="5 6">
    <name type="scientific">Variovorax terrae</name>
    <dbReference type="NCBI Taxonomy" id="2923278"/>
    <lineage>
        <taxon>Bacteria</taxon>
        <taxon>Pseudomonadati</taxon>
        <taxon>Pseudomonadota</taxon>
        <taxon>Betaproteobacteria</taxon>
        <taxon>Burkholderiales</taxon>
        <taxon>Comamonadaceae</taxon>
        <taxon>Variovorax</taxon>
    </lineage>
</organism>
<dbReference type="Gene3D" id="3.40.50.2300">
    <property type="match status" value="2"/>
</dbReference>
<protein>
    <submittedName>
        <fullName evidence="5">LacI family transcriptional regulator</fullName>
    </submittedName>
</protein>
<comment type="caution">
    <text evidence="5">The sequence shown here is derived from an EMBL/GenBank/DDBJ whole genome shotgun (WGS) entry which is preliminary data.</text>
</comment>
<dbReference type="InterPro" id="IPR000843">
    <property type="entry name" value="HTH_LacI"/>
</dbReference>
<dbReference type="PANTHER" id="PTHR30146:SF109">
    <property type="entry name" value="HTH-TYPE TRANSCRIPTIONAL REGULATOR GALS"/>
    <property type="match status" value="1"/>
</dbReference>
<dbReference type="RefSeq" id="WP_243307048.1">
    <property type="nucleotide sequence ID" value="NZ_JALGBI010000001.1"/>
</dbReference>
<dbReference type="GO" id="GO:0000976">
    <property type="term" value="F:transcription cis-regulatory region binding"/>
    <property type="evidence" value="ECO:0007669"/>
    <property type="project" value="TreeGrafter"/>
</dbReference>